<accession>A0A3E0I788</accession>
<proteinExistence type="predicted"/>
<gene>
    <name evidence="1" type="ORF">C7448_10220</name>
</gene>
<dbReference type="AlphaFoldDB" id="A0A3E0I788"/>
<reference evidence="1 2" key="1">
    <citation type="submission" date="2018-08" db="EMBL/GenBank/DDBJ databases">
        <title>Genomic Encyclopedia of Type Strains, Phase IV (KMG-IV): sequencing the most valuable type-strain genomes for metagenomic binning, comparative biology and taxonomic classification.</title>
        <authorList>
            <person name="Goeker M."/>
        </authorList>
    </citation>
    <scope>NUCLEOTIDE SEQUENCE [LARGE SCALE GENOMIC DNA]</scope>
    <source>
        <strain evidence="1 2">DSM 18841</strain>
    </source>
</reference>
<dbReference type="Proteomes" id="UP000256884">
    <property type="component" value="Unassembled WGS sequence"/>
</dbReference>
<evidence type="ECO:0000313" key="1">
    <source>
        <dbReference type="EMBL" id="REH54500.1"/>
    </source>
</evidence>
<organism evidence="1 2">
    <name type="scientific">Tenacibaculum gallaicum</name>
    <dbReference type="NCBI Taxonomy" id="561505"/>
    <lineage>
        <taxon>Bacteria</taxon>
        <taxon>Pseudomonadati</taxon>
        <taxon>Bacteroidota</taxon>
        <taxon>Flavobacteriia</taxon>
        <taxon>Flavobacteriales</taxon>
        <taxon>Flavobacteriaceae</taxon>
        <taxon>Tenacibaculum</taxon>
    </lineage>
</organism>
<evidence type="ECO:0000313" key="2">
    <source>
        <dbReference type="Proteomes" id="UP000256884"/>
    </source>
</evidence>
<comment type="caution">
    <text evidence="1">The sequence shown here is derived from an EMBL/GenBank/DDBJ whole genome shotgun (WGS) entry which is preliminary data.</text>
</comment>
<dbReference type="RefSeq" id="WP_115900159.1">
    <property type="nucleotide sequence ID" value="NZ_QUNS01000002.1"/>
</dbReference>
<sequence length="129" mass="14497">MTNTLNIKKADNQLILIAYQWSKSYEICNVKYAGDIDLKIDIKEGEYTGPVKVKGTVPSNPQTVNLPKGDYTLVYVGLNWGGPYNFEFEFNKKKYELLNDPNKPLVGAIWSLGNDSISFNVIKETSTVV</sequence>
<name>A0A3E0I788_9FLAO</name>
<protein>
    <submittedName>
        <fullName evidence="1">Uncharacterized protein</fullName>
    </submittedName>
</protein>
<dbReference type="EMBL" id="QUNS01000002">
    <property type="protein sequence ID" value="REH54500.1"/>
    <property type="molecule type" value="Genomic_DNA"/>
</dbReference>
<keyword evidence="2" id="KW-1185">Reference proteome</keyword>
<dbReference type="OrthoDB" id="1189445at2"/>